<dbReference type="EMBL" id="KL142368">
    <property type="protein sequence ID" value="KDR84108.1"/>
    <property type="molecule type" value="Genomic_DNA"/>
</dbReference>
<organism evidence="1 2">
    <name type="scientific">Galerina marginata (strain CBS 339.88)</name>
    <dbReference type="NCBI Taxonomy" id="685588"/>
    <lineage>
        <taxon>Eukaryota</taxon>
        <taxon>Fungi</taxon>
        <taxon>Dikarya</taxon>
        <taxon>Basidiomycota</taxon>
        <taxon>Agaricomycotina</taxon>
        <taxon>Agaricomycetes</taxon>
        <taxon>Agaricomycetidae</taxon>
        <taxon>Agaricales</taxon>
        <taxon>Agaricineae</taxon>
        <taxon>Strophariaceae</taxon>
        <taxon>Galerina</taxon>
    </lineage>
</organism>
<reference evidence="2" key="1">
    <citation type="journal article" date="2014" name="Proc. Natl. Acad. Sci. U.S.A.">
        <title>Extensive sampling of basidiomycete genomes demonstrates inadequacy of the white-rot/brown-rot paradigm for wood decay fungi.</title>
        <authorList>
            <person name="Riley R."/>
            <person name="Salamov A.A."/>
            <person name="Brown D.W."/>
            <person name="Nagy L.G."/>
            <person name="Floudas D."/>
            <person name="Held B.W."/>
            <person name="Levasseur A."/>
            <person name="Lombard V."/>
            <person name="Morin E."/>
            <person name="Otillar R."/>
            <person name="Lindquist E.A."/>
            <person name="Sun H."/>
            <person name="LaButti K.M."/>
            <person name="Schmutz J."/>
            <person name="Jabbour D."/>
            <person name="Luo H."/>
            <person name="Baker S.E."/>
            <person name="Pisabarro A.G."/>
            <person name="Walton J.D."/>
            <person name="Blanchette R.A."/>
            <person name="Henrissat B."/>
            <person name="Martin F."/>
            <person name="Cullen D."/>
            <person name="Hibbett D.S."/>
            <person name="Grigoriev I.V."/>
        </authorList>
    </citation>
    <scope>NUCLEOTIDE SEQUENCE [LARGE SCALE GENOMIC DNA]</scope>
    <source>
        <strain evidence="2">CBS 339.88</strain>
    </source>
</reference>
<keyword evidence="2" id="KW-1185">Reference proteome</keyword>
<accession>A0A067TYI1</accession>
<dbReference type="HOGENOM" id="CLU_2527608_0_0_1"/>
<evidence type="ECO:0000313" key="2">
    <source>
        <dbReference type="Proteomes" id="UP000027222"/>
    </source>
</evidence>
<dbReference type="AlphaFoldDB" id="A0A067TYI1"/>
<proteinExistence type="predicted"/>
<evidence type="ECO:0000313" key="1">
    <source>
        <dbReference type="EMBL" id="KDR84108.1"/>
    </source>
</evidence>
<dbReference type="Proteomes" id="UP000027222">
    <property type="component" value="Unassembled WGS sequence"/>
</dbReference>
<protein>
    <submittedName>
        <fullName evidence="1">Uncharacterized protein</fullName>
    </submittedName>
</protein>
<name>A0A067TYI1_GALM3</name>
<sequence>MGHVTAMTQANTFSAAYTYCHYHQFSLTLTLQHARQHIRAKQGMLLVTMGISGSASSMPLIPTLTANYHGHRAPVGRLKLNGLE</sequence>
<gene>
    <name evidence="1" type="ORF">GALMADRAFT_698029</name>
</gene>